<reference evidence="4" key="1">
    <citation type="submission" date="2019-02" db="EMBL/GenBank/DDBJ databases">
        <title>Draft genome sequence of Planktothrix agardhii NIES-905.</title>
        <authorList>
            <person name="Yamaguchi H."/>
            <person name="Suzuki S."/>
            <person name="Kawachi M."/>
        </authorList>
    </citation>
    <scope>NUCLEOTIDE SEQUENCE [LARGE SCALE GENOMIC DNA]</scope>
    <source>
        <strain evidence="4">CCAP 1459/11A</strain>
    </source>
</reference>
<dbReference type="GO" id="GO:0016757">
    <property type="term" value="F:glycosyltransferase activity"/>
    <property type="evidence" value="ECO:0007669"/>
    <property type="project" value="InterPro"/>
</dbReference>
<dbReference type="Gene3D" id="3.40.50.2000">
    <property type="entry name" value="Glycogen Phosphorylase B"/>
    <property type="match status" value="2"/>
</dbReference>
<name>A0A4P5ZF71_PLAAG</name>
<evidence type="ECO:0000313" key="3">
    <source>
        <dbReference type="EMBL" id="GDZ94718.1"/>
    </source>
</evidence>
<feature type="domain" description="Glycosyltransferase subfamily 4-like N-terminal" evidence="2">
    <location>
        <begin position="37"/>
        <end position="240"/>
    </location>
</feature>
<proteinExistence type="predicted"/>
<keyword evidence="3" id="KW-0808">Transferase</keyword>
<dbReference type="InterPro" id="IPR028098">
    <property type="entry name" value="Glyco_trans_4-like_N"/>
</dbReference>
<evidence type="ECO:0000259" key="1">
    <source>
        <dbReference type="Pfam" id="PF00534"/>
    </source>
</evidence>
<evidence type="ECO:0000259" key="2">
    <source>
        <dbReference type="Pfam" id="PF13439"/>
    </source>
</evidence>
<dbReference type="Proteomes" id="UP000299794">
    <property type="component" value="Unassembled WGS sequence"/>
</dbReference>
<organism evidence="3 4">
    <name type="scientific">Planktothrix agardhii CCAP 1459/11A</name>
    <dbReference type="NCBI Taxonomy" id="282420"/>
    <lineage>
        <taxon>Bacteria</taxon>
        <taxon>Bacillati</taxon>
        <taxon>Cyanobacteriota</taxon>
        <taxon>Cyanophyceae</taxon>
        <taxon>Oscillatoriophycideae</taxon>
        <taxon>Oscillatoriales</taxon>
        <taxon>Microcoleaceae</taxon>
        <taxon>Planktothrix</taxon>
    </lineage>
</organism>
<dbReference type="CDD" id="cd03823">
    <property type="entry name" value="GT4_ExpE7-like"/>
    <property type="match status" value="1"/>
</dbReference>
<dbReference type="PANTHER" id="PTHR12526">
    <property type="entry name" value="GLYCOSYLTRANSFERASE"/>
    <property type="match status" value="1"/>
</dbReference>
<dbReference type="RefSeq" id="WP_141294774.1">
    <property type="nucleotide sequence ID" value="NZ_BJCD01000047.1"/>
</dbReference>
<dbReference type="EMBL" id="BJCD01000047">
    <property type="protein sequence ID" value="GDZ94718.1"/>
    <property type="molecule type" value="Genomic_DNA"/>
</dbReference>
<dbReference type="AlphaFoldDB" id="A0A4P5ZF71"/>
<accession>A0A4P5ZF71</accession>
<dbReference type="SUPFAM" id="SSF53756">
    <property type="entry name" value="UDP-Glycosyltransferase/glycogen phosphorylase"/>
    <property type="match status" value="1"/>
</dbReference>
<dbReference type="InterPro" id="IPR001296">
    <property type="entry name" value="Glyco_trans_1"/>
</dbReference>
<protein>
    <submittedName>
        <fullName evidence="3">Putative glycosyltransferase</fullName>
    </submittedName>
</protein>
<sequence>MVKSFTEEVQFSSETLSEARKKKILIVAHNHPLFFPGGAEIAAYDLFKAIDKEENEYQAFFLAAVAGVSRKICHEGTPFQMLVDSPNEVLFWGDSYDYFYHSQKVLKFIYSDFKFFLQQLQPDIIHFHHIVRIGLEVLQIARQVLPNVKIVYTIHEYLLICHRDGQMVRTQNNELCEYASPDRCHQCFPEFSPQQFKMREAFIKAHLDLIDMFIPSSHFLAKRFIEWGIPSHKMIVIENGRPIIESSPHRVLVEGEKRNVFGYFGQINPYKGIKVILEAVRFLVKNNYQDFRVEIFGNLSLGFPDFADQCLGFFHEFKDYVNYNGQYKFEEMKELIQPVDWVIVPSTWWENSPLVIQEVFMHKRPIICSNIGGMAEKVEDQVTGLHFRVGNAVSLAKTMEKASYDGELWKRLVSQIQPRLSIEDCSMCYTRLYDQL</sequence>
<comment type="caution">
    <text evidence="3">The sequence shown here is derived from an EMBL/GenBank/DDBJ whole genome shotgun (WGS) entry which is preliminary data.</text>
</comment>
<evidence type="ECO:0000313" key="4">
    <source>
        <dbReference type="Proteomes" id="UP000299794"/>
    </source>
</evidence>
<dbReference type="PANTHER" id="PTHR12526:SF638">
    <property type="entry name" value="SPORE COAT PROTEIN SA"/>
    <property type="match status" value="1"/>
</dbReference>
<dbReference type="Pfam" id="PF13439">
    <property type="entry name" value="Glyco_transf_4"/>
    <property type="match status" value="1"/>
</dbReference>
<dbReference type="Pfam" id="PF00534">
    <property type="entry name" value="Glycos_transf_1"/>
    <property type="match status" value="1"/>
</dbReference>
<gene>
    <name evidence="3" type="ORF">PA905_26740</name>
</gene>
<feature type="domain" description="Glycosyl transferase family 1" evidence="1">
    <location>
        <begin position="251"/>
        <end position="414"/>
    </location>
</feature>